<evidence type="ECO:0000256" key="1">
    <source>
        <dbReference type="ARBA" id="ARBA00004239"/>
    </source>
</evidence>
<proteinExistence type="predicted"/>
<keyword evidence="3 5" id="KW-0732">Signal</keyword>
<dbReference type="GO" id="GO:0005576">
    <property type="term" value="C:extracellular region"/>
    <property type="evidence" value="ECO:0007669"/>
    <property type="project" value="UniProtKB-SubCell"/>
</dbReference>
<evidence type="ECO:0000313" key="6">
    <source>
        <dbReference type="EMBL" id="KAF5745304.1"/>
    </source>
</evidence>
<feature type="region of interest" description="Disordered" evidence="4">
    <location>
        <begin position="55"/>
        <end position="82"/>
    </location>
</feature>
<evidence type="ECO:0000256" key="4">
    <source>
        <dbReference type="SAM" id="MobiDB-lite"/>
    </source>
</evidence>
<feature type="signal peptide" evidence="5">
    <location>
        <begin position="1"/>
        <end position="26"/>
    </location>
</feature>
<evidence type="ECO:0000256" key="2">
    <source>
        <dbReference type="ARBA" id="ARBA00022525"/>
    </source>
</evidence>
<organism evidence="6 7">
    <name type="scientific">Tripterygium wilfordii</name>
    <name type="common">Thunder God vine</name>
    <dbReference type="NCBI Taxonomy" id="458696"/>
    <lineage>
        <taxon>Eukaryota</taxon>
        <taxon>Viridiplantae</taxon>
        <taxon>Streptophyta</taxon>
        <taxon>Embryophyta</taxon>
        <taxon>Tracheophyta</taxon>
        <taxon>Spermatophyta</taxon>
        <taxon>Magnoliopsida</taxon>
        <taxon>eudicotyledons</taxon>
        <taxon>Gunneridae</taxon>
        <taxon>Pentapetalae</taxon>
        <taxon>rosids</taxon>
        <taxon>fabids</taxon>
        <taxon>Celastrales</taxon>
        <taxon>Celastraceae</taxon>
        <taxon>Tripterygium</taxon>
    </lineage>
</organism>
<dbReference type="GO" id="GO:0010227">
    <property type="term" value="P:floral organ abscission"/>
    <property type="evidence" value="ECO:0007669"/>
    <property type="project" value="InterPro"/>
</dbReference>
<dbReference type="EMBL" id="JAAARO010000007">
    <property type="protein sequence ID" value="KAF5745304.1"/>
    <property type="molecule type" value="Genomic_DNA"/>
</dbReference>
<dbReference type="AlphaFoldDB" id="A0A7J7DGB2"/>
<keyword evidence="6" id="KW-0449">Lipoprotein</keyword>
<dbReference type="PANTHER" id="PTHR33599:SF20">
    <property type="entry name" value="PROTEIN IDA"/>
    <property type="match status" value="1"/>
</dbReference>
<evidence type="ECO:0000256" key="5">
    <source>
        <dbReference type="SAM" id="SignalP"/>
    </source>
</evidence>
<gene>
    <name evidence="6" type="ORF">HS088_TW07G00888</name>
</gene>
<comment type="caution">
    <text evidence="6">The sequence shown here is derived from an EMBL/GenBank/DDBJ whole genome shotgun (WGS) entry which is preliminary data.</text>
</comment>
<reference evidence="6 7" key="1">
    <citation type="journal article" date="2020" name="Nat. Commun.">
        <title>Genome of Tripterygium wilfordii and identification of cytochrome P450 involved in triptolide biosynthesis.</title>
        <authorList>
            <person name="Tu L."/>
            <person name="Su P."/>
            <person name="Zhang Z."/>
            <person name="Gao L."/>
            <person name="Wang J."/>
            <person name="Hu T."/>
            <person name="Zhou J."/>
            <person name="Zhang Y."/>
            <person name="Zhao Y."/>
            <person name="Liu Y."/>
            <person name="Song Y."/>
            <person name="Tong Y."/>
            <person name="Lu Y."/>
            <person name="Yang J."/>
            <person name="Xu C."/>
            <person name="Jia M."/>
            <person name="Peters R.J."/>
            <person name="Huang L."/>
            <person name="Gao W."/>
        </authorList>
    </citation>
    <scope>NUCLEOTIDE SEQUENCE [LARGE SCALE GENOMIC DNA]</scope>
    <source>
        <strain evidence="7">cv. XIE 37</strain>
        <tissue evidence="6">Leaf</tissue>
    </source>
</reference>
<feature type="compositionally biased region" description="Polar residues" evidence="4">
    <location>
        <begin position="63"/>
        <end position="82"/>
    </location>
</feature>
<evidence type="ECO:0000313" key="7">
    <source>
        <dbReference type="Proteomes" id="UP000593562"/>
    </source>
</evidence>
<evidence type="ECO:0000256" key="3">
    <source>
        <dbReference type="ARBA" id="ARBA00022729"/>
    </source>
</evidence>
<keyword evidence="2" id="KW-0964">Secreted</keyword>
<sequence>MASISSIPIHLHLLLLILLLVGPCAATRPGATMIVGPRVAGFRYQDQLFNFFPKGVPTPPSAPSKTHNSVVDSTPQNLTAYP</sequence>
<dbReference type="InterPro" id="IPR039639">
    <property type="entry name" value="IDA-like"/>
</dbReference>
<name>A0A7J7DGB2_TRIWF</name>
<dbReference type="InParanoid" id="A0A7J7DGB2"/>
<dbReference type="PANTHER" id="PTHR33599">
    <property type="entry name" value="PROTEIN IDA-LIKE 5"/>
    <property type="match status" value="1"/>
</dbReference>
<feature type="chain" id="PRO_5029566595" evidence="5">
    <location>
        <begin position="27"/>
        <end position="82"/>
    </location>
</feature>
<protein>
    <submittedName>
        <fullName evidence="6">Putative Membrane lipoprotein</fullName>
    </submittedName>
</protein>
<keyword evidence="7" id="KW-1185">Reference proteome</keyword>
<comment type="subcellular location">
    <subcellularLocation>
        <location evidence="1">Secreted</location>
        <location evidence="1">Extracellular space</location>
    </subcellularLocation>
</comment>
<dbReference type="Proteomes" id="UP000593562">
    <property type="component" value="Unassembled WGS sequence"/>
</dbReference>
<accession>A0A7J7DGB2</accession>